<keyword evidence="6" id="KW-0998">Cell outer membrane</keyword>
<dbReference type="Pfam" id="PF07715">
    <property type="entry name" value="Plug"/>
    <property type="match status" value="1"/>
</dbReference>
<comment type="subcellular location">
    <subcellularLocation>
        <location evidence="1">Cell outer membrane</location>
        <topology evidence="1">Multi-pass membrane protein</topology>
    </subcellularLocation>
</comment>
<dbReference type="PANTHER" id="PTHR30069">
    <property type="entry name" value="TONB-DEPENDENT OUTER MEMBRANE RECEPTOR"/>
    <property type="match status" value="1"/>
</dbReference>
<keyword evidence="5" id="KW-0472">Membrane</keyword>
<reference evidence="9" key="1">
    <citation type="submission" date="2016-10" db="EMBL/GenBank/DDBJ databases">
        <title>Sequence of Gallionella enrichment culture.</title>
        <authorList>
            <person name="Poehlein A."/>
            <person name="Muehling M."/>
            <person name="Daniel R."/>
        </authorList>
    </citation>
    <scope>NUCLEOTIDE SEQUENCE</scope>
</reference>
<proteinExistence type="predicted"/>
<organism evidence="9">
    <name type="scientific">mine drainage metagenome</name>
    <dbReference type="NCBI Taxonomy" id="410659"/>
    <lineage>
        <taxon>unclassified sequences</taxon>
        <taxon>metagenomes</taxon>
        <taxon>ecological metagenomes</taxon>
    </lineage>
</organism>
<dbReference type="EMBL" id="MLJW01000280">
    <property type="protein sequence ID" value="OIQ90755.1"/>
    <property type="molecule type" value="Genomic_DNA"/>
</dbReference>
<dbReference type="Gene3D" id="2.40.170.20">
    <property type="entry name" value="TonB-dependent receptor, beta-barrel domain"/>
    <property type="match status" value="1"/>
</dbReference>
<dbReference type="InterPro" id="IPR012910">
    <property type="entry name" value="Plug_dom"/>
</dbReference>
<keyword evidence="2" id="KW-0813">Transport</keyword>
<sequence>MNLLERPGCGPFQCRRLGTSGRHSLTKGEIIRRPAILLLLLPLCALASVSGETLPSEQDYLAEMPIVLSVSRLPQPLDETPGAVTVIDRKMIRESGARDVADLLRLVPGFQISNSWEDDAPLAVYHGGFGSFSSRIQVLIDGRSVYSSYFLGSAARGLQTVALEDIDHIEVLRGSNSAAYGARAFLGVINIVTRAPIETRGVHLSKTVGENGVDDTMVRLGWGSDKANFRLSASRRGDDGLSGVNGHQHTETFNTGLEGPYGVNHVNLVNFRADLSPNTRDTVQLRAGTSEQYSGTGNPFSVGNPMRGVRYGSNYLQADWKRILGPDSDLAASYSHTDETYTDHFPYALPPPFYGTVVDFGGSASNDALMLQHTFRSGRDVRIVWGGELRREAVRSMALYDQPLLTTDFIRLFGNLEWRIRPSLVLNAGAMEEKDSLSGTDLAPRVMLNWHVVPGQTLRLGASRAQRPPSMFEDEANVRYVALNTLLKETYVALGNLRPETLVSREIGYLGEMPALHLTADVRVFHEDIGDLILPQNYPLPPGLTLIPQKTVIGFVNTQNFSDHGLEYELKFKPWQDTQLLFNQTLMRIDSGDPVTAMSAPTHAFTLALFQKLPDDFDLSLIHNASGSMTWERGGNILQPVSRTDLRLAKRFRLGVTRGELAVVEQNLGSPYNDFNNHFFFTRCLFTTVSLQL</sequence>
<dbReference type="GO" id="GO:0009279">
    <property type="term" value="C:cell outer membrane"/>
    <property type="evidence" value="ECO:0007669"/>
    <property type="project" value="UniProtKB-SubCell"/>
</dbReference>
<keyword evidence="3" id="KW-0812">Transmembrane</keyword>
<feature type="domain" description="TonB-dependent receptor-like beta-barrel" evidence="7">
    <location>
        <begin position="221"/>
        <end position="650"/>
    </location>
</feature>
<dbReference type="GO" id="GO:0044718">
    <property type="term" value="P:siderophore transmembrane transport"/>
    <property type="evidence" value="ECO:0007669"/>
    <property type="project" value="TreeGrafter"/>
</dbReference>
<name>A0A1J5RMK3_9ZZZZ</name>
<keyword evidence="4" id="KW-0798">TonB box</keyword>
<dbReference type="InterPro" id="IPR000531">
    <property type="entry name" value="Beta-barrel_TonB"/>
</dbReference>
<dbReference type="PANTHER" id="PTHR30069:SF27">
    <property type="entry name" value="BLL4766 PROTEIN"/>
    <property type="match status" value="1"/>
</dbReference>
<dbReference type="PROSITE" id="PS52016">
    <property type="entry name" value="TONB_DEPENDENT_REC_3"/>
    <property type="match status" value="1"/>
</dbReference>
<evidence type="ECO:0000256" key="5">
    <source>
        <dbReference type="ARBA" id="ARBA00023136"/>
    </source>
</evidence>
<dbReference type="Gene3D" id="2.170.130.10">
    <property type="entry name" value="TonB-dependent receptor, plug domain"/>
    <property type="match status" value="1"/>
</dbReference>
<feature type="domain" description="TonB-dependent receptor plug" evidence="8">
    <location>
        <begin position="77"/>
        <end position="188"/>
    </location>
</feature>
<evidence type="ECO:0000259" key="7">
    <source>
        <dbReference type="Pfam" id="PF00593"/>
    </source>
</evidence>
<dbReference type="AlphaFoldDB" id="A0A1J5RMK3"/>
<dbReference type="InterPro" id="IPR037066">
    <property type="entry name" value="Plug_dom_sf"/>
</dbReference>
<evidence type="ECO:0000256" key="3">
    <source>
        <dbReference type="ARBA" id="ARBA00022692"/>
    </source>
</evidence>
<gene>
    <name evidence="9" type="primary">cirA_15</name>
    <name evidence="9" type="ORF">GALL_272960</name>
</gene>
<evidence type="ECO:0000259" key="8">
    <source>
        <dbReference type="Pfam" id="PF07715"/>
    </source>
</evidence>
<protein>
    <submittedName>
        <fullName evidence="9">Colicin I receptor</fullName>
    </submittedName>
</protein>
<evidence type="ECO:0000256" key="4">
    <source>
        <dbReference type="ARBA" id="ARBA00023077"/>
    </source>
</evidence>
<evidence type="ECO:0000313" key="9">
    <source>
        <dbReference type="EMBL" id="OIQ90755.1"/>
    </source>
</evidence>
<evidence type="ECO:0000256" key="1">
    <source>
        <dbReference type="ARBA" id="ARBA00004571"/>
    </source>
</evidence>
<evidence type="ECO:0000256" key="2">
    <source>
        <dbReference type="ARBA" id="ARBA00022448"/>
    </source>
</evidence>
<dbReference type="SUPFAM" id="SSF56935">
    <property type="entry name" value="Porins"/>
    <property type="match status" value="1"/>
</dbReference>
<keyword evidence="9" id="KW-0675">Receptor</keyword>
<evidence type="ECO:0000256" key="6">
    <source>
        <dbReference type="ARBA" id="ARBA00023237"/>
    </source>
</evidence>
<dbReference type="GO" id="GO:0015344">
    <property type="term" value="F:siderophore uptake transmembrane transporter activity"/>
    <property type="evidence" value="ECO:0007669"/>
    <property type="project" value="TreeGrafter"/>
</dbReference>
<dbReference type="InterPro" id="IPR036942">
    <property type="entry name" value="Beta-barrel_TonB_sf"/>
</dbReference>
<comment type="caution">
    <text evidence="9">The sequence shown here is derived from an EMBL/GenBank/DDBJ whole genome shotgun (WGS) entry which is preliminary data.</text>
</comment>
<dbReference type="InterPro" id="IPR039426">
    <property type="entry name" value="TonB-dep_rcpt-like"/>
</dbReference>
<dbReference type="Pfam" id="PF00593">
    <property type="entry name" value="TonB_dep_Rec_b-barrel"/>
    <property type="match status" value="1"/>
</dbReference>
<accession>A0A1J5RMK3</accession>